<gene>
    <name evidence="2" type="ORF">GRX01_14680</name>
</gene>
<keyword evidence="3" id="KW-1185">Reference proteome</keyword>
<proteinExistence type="predicted"/>
<dbReference type="AlphaFoldDB" id="A0A6B0SVD2"/>
<comment type="caution">
    <text evidence="2">The sequence shown here is derived from an EMBL/GenBank/DDBJ whole genome shotgun (WGS) entry which is preliminary data.</text>
</comment>
<name>A0A6B0SVD2_9EURY</name>
<reference evidence="2 3" key="1">
    <citation type="submission" date="2019-12" db="EMBL/GenBank/DDBJ databases">
        <title>Isolation and characterization of three novel carbon monoxide-oxidizing members of Halobacteria from salione crusts and soils.</title>
        <authorList>
            <person name="Myers M.R."/>
            <person name="King G.M."/>
        </authorList>
    </citation>
    <scope>NUCLEOTIDE SEQUENCE [LARGE SCALE GENOMIC DNA]</scope>
    <source>
        <strain evidence="2 3">WSA2</strain>
    </source>
</reference>
<dbReference type="RefSeq" id="WP_159669079.1">
    <property type="nucleotide sequence ID" value="NZ_WUUS01000009.1"/>
</dbReference>
<accession>A0A6B0SVD2</accession>
<dbReference type="EMBL" id="WUUS01000009">
    <property type="protein sequence ID" value="MXR42577.1"/>
    <property type="molecule type" value="Genomic_DNA"/>
</dbReference>
<evidence type="ECO:0000313" key="3">
    <source>
        <dbReference type="Proteomes" id="UP000437065"/>
    </source>
</evidence>
<protein>
    <submittedName>
        <fullName evidence="2">Uncharacterized protein</fullName>
    </submittedName>
</protein>
<evidence type="ECO:0000256" key="1">
    <source>
        <dbReference type="SAM" id="MobiDB-lite"/>
    </source>
</evidence>
<organism evidence="2 3">
    <name type="scientific">Halobaculum saliterrae</name>
    <dbReference type="NCBI Taxonomy" id="2073113"/>
    <lineage>
        <taxon>Archaea</taxon>
        <taxon>Methanobacteriati</taxon>
        <taxon>Methanobacteriota</taxon>
        <taxon>Stenosarchaea group</taxon>
        <taxon>Halobacteria</taxon>
        <taxon>Halobacteriales</taxon>
        <taxon>Haloferacaceae</taxon>
        <taxon>Halobaculum</taxon>
    </lineage>
</organism>
<feature type="region of interest" description="Disordered" evidence="1">
    <location>
        <begin position="135"/>
        <end position="159"/>
    </location>
</feature>
<sequence length="159" mass="17240">MAVPDAVNVLLRLSPGERARPGRAFLGDDELLLAPTRHGRLARFVAGTVNGLFAHLPESLGLYDPHAVSRTEAVHDPETLRIRYGDLTGLAPFVRPTGFGLHLRVDGRSEEVRLAFRSDDERAEAVSLARALRDRARAAGGDPSAFDPGGRTRPLSLDE</sequence>
<evidence type="ECO:0000313" key="2">
    <source>
        <dbReference type="EMBL" id="MXR42577.1"/>
    </source>
</evidence>
<dbReference type="OrthoDB" id="306198at2157"/>
<dbReference type="Proteomes" id="UP000437065">
    <property type="component" value="Unassembled WGS sequence"/>
</dbReference>